<sequence length="57" mass="6892">MKVLKNLMSQLQHQCYHKIQWNKCILVCKCSYCDNNNLVQRSTMKIKIKTYIIFILK</sequence>
<evidence type="ECO:0000313" key="1">
    <source>
        <dbReference type="EMBL" id="CAD8085565.1"/>
    </source>
</evidence>
<gene>
    <name evidence="1" type="ORF">PSON_ATCC_30995.1.T0480221</name>
</gene>
<comment type="caution">
    <text evidence="1">The sequence shown here is derived from an EMBL/GenBank/DDBJ whole genome shotgun (WGS) entry which is preliminary data.</text>
</comment>
<reference evidence="1" key="1">
    <citation type="submission" date="2021-01" db="EMBL/GenBank/DDBJ databases">
        <authorList>
            <consortium name="Genoscope - CEA"/>
            <person name="William W."/>
        </authorList>
    </citation>
    <scope>NUCLEOTIDE SEQUENCE</scope>
</reference>
<keyword evidence="2" id="KW-1185">Reference proteome</keyword>
<name>A0A8S1N936_9CILI</name>
<protein>
    <submittedName>
        <fullName evidence="1">Uncharacterized protein</fullName>
    </submittedName>
</protein>
<dbReference type="AlphaFoldDB" id="A0A8S1N936"/>
<accession>A0A8S1N936</accession>
<dbReference type="Proteomes" id="UP000692954">
    <property type="component" value="Unassembled WGS sequence"/>
</dbReference>
<dbReference type="EMBL" id="CAJJDN010000048">
    <property type="protein sequence ID" value="CAD8085565.1"/>
    <property type="molecule type" value="Genomic_DNA"/>
</dbReference>
<organism evidence="1 2">
    <name type="scientific">Paramecium sonneborni</name>
    <dbReference type="NCBI Taxonomy" id="65129"/>
    <lineage>
        <taxon>Eukaryota</taxon>
        <taxon>Sar</taxon>
        <taxon>Alveolata</taxon>
        <taxon>Ciliophora</taxon>
        <taxon>Intramacronucleata</taxon>
        <taxon>Oligohymenophorea</taxon>
        <taxon>Peniculida</taxon>
        <taxon>Parameciidae</taxon>
        <taxon>Paramecium</taxon>
    </lineage>
</organism>
<proteinExistence type="predicted"/>
<evidence type="ECO:0000313" key="2">
    <source>
        <dbReference type="Proteomes" id="UP000692954"/>
    </source>
</evidence>